<dbReference type="EMBL" id="JAGMUV010000057">
    <property type="protein sequence ID" value="KAH7108899.1"/>
    <property type="molecule type" value="Genomic_DNA"/>
</dbReference>
<feature type="region of interest" description="Disordered" evidence="1">
    <location>
        <begin position="1"/>
        <end position="22"/>
    </location>
</feature>
<dbReference type="OrthoDB" id="5103437at2759"/>
<dbReference type="Proteomes" id="UP000738349">
    <property type="component" value="Unassembled WGS sequence"/>
</dbReference>
<gene>
    <name evidence="2" type="ORF">EDB81DRAFT_769333</name>
</gene>
<protein>
    <submittedName>
        <fullName evidence="2">Uncharacterized protein</fullName>
    </submittedName>
</protein>
<keyword evidence="3" id="KW-1185">Reference proteome</keyword>
<accession>A0A9P9CXZ3</accession>
<comment type="caution">
    <text evidence="2">The sequence shown here is derived from an EMBL/GenBank/DDBJ whole genome shotgun (WGS) entry which is preliminary data.</text>
</comment>
<dbReference type="AlphaFoldDB" id="A0A9P9CXZ3"/>
<evidence type="ECO:0000313" key="3">
    <source>
        <dbReference type="Proteomes" id="UP000738349"/>
    </source>
</evidence>
<sequence>MNDDNPISPNPNKSWRGGPPPPQEIDYEIRRYGGTTTAFDSVETQIQTNKPQNSIRDWVVTLNQENGRLQIESYYYRNLVAEVLMSLIPLIRFHSSHICDVVNKYTSNIESATTSLKSIMNLGLKNSSHPIIAGAMAGGHPSKSRYSDVEMQQVNHKGSVDFSRIQSPLFITSHHNKCRDYGSTQQLVVDLTRENGKLRYQISHDKNLVANVLIHLATGLTFHSSGLASSIQRFNAEIQISTDDWQHRTESHPEKKQINEERVSISGLGLHDENIQLPNDGLWNDLNSSQFPLTAEGVPNTISDSIIDLKRQIEELQCQYTYYRDLVDYGLAHFIPLIQFHSNELRHLVGICDEESW</sequence>
<evidence type="ECO:0000313" key="2">
    <source>
        <dbReference type="EMBL" id="KAH7108899.1"/>
    </source>
</evidence>
<name>A0A9P9CXZ3_9HYPO</name>
<feature type="compositionally biased region" description="Polar residues" evidence="1">
    <location>
        <begin position="1"/>
        <end position="13"/>
    </location>
</feature>
<organism evidence="2 3">
    <name type="scientific">Dactylonectria macrodidyma</name>
    <dbReference type="NCBI Taxonomy" id="307937"/>
    <lineage>
        <taxon>Eukaryota</taxon>
        <taxon>Fungi</taxon>
        <taxon>Dikarya</taxon>
        <taxon>Ascomycota</taxon>
        <taxon>Pezizomycotina</taxon>
        <taxon>Sordariomycetes</taxon>
        <taxon>Hypocreomycetidae</taxon>
        <taxon>Hypocreales</taxon>
        <taxon>Nectriaceae</taxon>
        <taxon>Dactylonectria</taxon>
    </lineage>
</organism>
<reference evidence="2" key="1">
    <citation type="journal article" date="2021" name="Nat. Commun.">
        <title>Genetic determinants of endophytism in the Arabidopsis root mycobiome.</title>
        <authorList>
            <person name="Mesny F."/>
            <person name="Miyauchi S."/>
            <person name="Thiergart T."/>
            <person name="Pickel B."/>
            <person name="Atanasova L."/>
            <person name="Karlsson M."/>
            <person name="Huettel B."/>
            <person name="Barry K.W."/>
            <person name="Haridas S."/>
            <person name="Chen C."/>
            <person name="Bauer D."/>
            <person name="Andreopoulos W."/>
            <person name="Pangilinan J."/>
            <person name="LaButti K."/>
            <person name="Riley R."/>
            <person name="Lipzen A."/>
            <person name="Clum A."/>
            <person name="Drula E."/>
            <person name="Henrissat B."/>
            <person name="Kohler A."/>
            <person name="Grigoriev I.V."/>
            <person name="Martin F.M."/>
            <person name="Hacquard S."/>
        </authorList>
    </citation>
    <scope>NUCLEOTIDE SEQUENCE</scope>
    <source>
        <strain evidence="2">MPI-CAGE-AT-0147</strain>
    </source>
</reference>
<proteinExistence type="predicted"/>
<evidence type="ECO:0000256" key="1">
    <source>
        <dbReference type="SAM" id="MobiDB-lite"/>
    </source>
</evidence>